<dbReference type="PROSITE" id="PS00678">
    <property type="entry name" value="WD_REPEATS_1"/>
    <property type="match status" value="1"/>
</dbReference>
<dbReference type="PROSITE" id="PS50082">
    <property type="entry name" value="WD_REPEATS_2"/>
    <property type="match status" value="2"/>
</dbReference>
<evidence type="ECO:0000256" key="2">
    <source>
        <dbReference type="ARBA" id="ARBA00022737"/>
    </source>
</evidence>
<evidence type="ECO:0000259" key="5">
    <source>
        <dbReference type="Pfam" id="PF12894"/>
    </source>
</evidence>
<dbReference type="AlphaFoldDB" id="A0AAF3FS02"/>
<dbReference type="SUPFAM" id="SSF50978">
    <property type="entry name" value="WD40 repeat-like"/>
    <property type="match status" value="1"/>
</dbReference>
<evidence type="ECO:0000256" key="4">
    <source>
        <dbReference type="SAM" id="MobiDB-lite"/>
    </source>
</evidence>
<dbReference type="Pfam" id="PF12894">
    <property type="entry name" value="ANAPC4_WD40"/>
    <property type="match status" value="1"/>
</dbReference>
<keyword evidence="2" id="KW-0677">Repeat</keyword>
<dbReference type="Proteomes" id="UP000887575">
    <property type="component" value="Unassembled WGS sequence"/>
</dbReference>
<sequence>MDENISDSEEIGDNVDVVFEDDENGTHEEPNMDGDDGVDESEGKIIEDDSTSALYAHEKDVFCVEASGTRWIGSGGEDDMAHIWDLSASPTDPVLSIQHNDSVVSIAFNSTGTLVATGDMSGRIFITQLSDLSKRSEISDCSDIEWMFWHKSSDILFVGDSDGSAWMWLISQTGIAQQKVYSSGNATTSSGLLLPDGRRLLVGYDDGTLKLWQLQNQTNSGITCDSAVLSIAHSETQPLAAVGTANGTVYLLNSTVDANLRALKTFATSDPSQAEDMETEETERSVECLTFCKEHSWIAVGRNDGTTIVYETDTHNTRFTHTNETNQAVVKCLWIGYLLAVASVDGTIVIFDARSGNIVKELRCGGDQVLDFSLLQVQPQKLIVACSGGAIRFFDL</sequence>
<dbReference type="Gene3D" id="2.130.10.10">
    <property type="entry name" value="YVTN repeat-like/Quinoprotein amine dehydrogenase"/>
    <property type="match status" value="1"/>
</dbReference>
<keyword evidence="1 3" id="KW-0853">WD repeat</keyword>
<evidence type="ECO:0000313" key="6">
    <source>
        <dbReference type="Proteomes" id="UP000887575"/>
    </source>
</evidence>
<dbReference type="InterPro" id="IPR036322">
    <property type="entry name" value="WD40_repeat_dom_sf"/>
</dbReference>
<protein>
    <submittedName>
        <fullName evidence="7">Anaphase-promoting complex subunit 4-like WD40 domain-containing protein</fullName>
    </submittedName>
</protein>
<dbReference type="Pfam" id="PF00400">
    <property type="entry name" value="WD40"/>
    <property type="match status" value="3"/>
</dbReference>
<organism evidence="6 7">
    <name type="scientific">Mesorhabditis belari</name>
    <dbReference type="NCBI Taxonomy" id="2138241"/>
    <lineage>
        <taxon>Eukaryota</taxon>
        <taxon>Metazoa</taxon>
        <taxon>Ecdysozoa</taxon>
        <taxon>Nematoda</taxon>
        <taxon>Chromadorea</taxon>
        <taxon>Rhabditida</taxon>
        <taxon>Rhabditina</taxon>
        <taxon>Rhabditomorpha</taxon>
        <taxon>Rhabditoidea</taxon>
        <taxon>Rhabditidae</taxon>
        <taxon>Mesorhabditinae</taxon>
        <taxon>Mesorhabditis</taxon>
    </lineage>
</organism>
<accession>A0AAF3FS02</accession>
<name>A0AAF3FS02_9BILA</name>
<feature type="repeat" description="WD" evidence="3">
    <location>
        <begin position="54"/>
        <end position="87"/>
    </location>
</feature>
<feature type="compositionally biased region" description="Acidic residues" evidence="4">
    <location>
        <begin position="31"/>
        <end position="40"/>
    </location>
</feature>
<proteinExistence type="predicted"/>
<feature type="compositionally biased region" description="Acidic residues" evidence="4">
    <location>
        <begin position="1"/>
        <end position="23"/>
    </location>
</feature>
<dbReference type="PANTHER" id="PTHR19857">
    <property type="entry name" value="MITOCHONDRIAL DIVISION PROTEIN 1-RELATED"/>
    <property type="match status" value="1"/>
</dbReference>
<dbReference type="InterPro" id="IPR015943">
    <property type="entry name" value="WD40/YVTN_repeat-like_dom_sf"/>
</dbReference>
<dbReference type="InterPro" id="IPR051179">
    <property type="entry name" value="WD_repeat_multifunction"/>
</dbReference>
<reference evidence="7" key="1">
    <citation type="submission" date="2024-02" db="UniProtKB">
        <authorList>
            <consortium name="WormBaseParasite"/>
        </authorList>
    </citation>
    <scope>IDENTIFICATION</scope>
</reference>
<dbReference type="SMART" id="SM00320">
    <property type="entry name" value="WD40"/>
    <property type="match status" value="8"/>
</dbReference>
<dbReference type="WBParaSite" id="MBELARI_LOCUS8886">
    <property type="protein sequence ID" value="MBELARI_LOCUS8886"/>
    <property type="gene ID" value="MBELARI_LOCUS8886"/>
</dbReference>
<feature type="domain" description="Anaphase-promoting complex subunit 4-like WD40" evidence="5">
    <location>
        <begin position="291"/>
        <end position="369"/>
    </location>
</feature>
<dbReference type="InterPro" id="IPR019775">
    <property type="entry name" value="WD40_repeat_CS"/>
</dbReference>
<evidence type="ECO:0000256" key="1">
    <source>
        <dbReference type="ARBA" id="ARBA00022574"/>
    </source>
</evidence>
<evidence type="ECO:0000313" key="7">
    <source>
        <dbReference type="WBParaSite" id="MBELARI_LOCUS8886"/>
    </source>
</evidence>
<evidence type="ECO:0000256" key="3">
    <source>
        <dbReference type="PROSITE-ProRule" id="PRU00221"/>
    </source>
</evidence>
<dbReference type="InterPro" id="IPR024977">
    <property type="entry name" value="Apc4-like_WD40_dom"/>
</dbReference>
<feature type="region of interest" description="Disordered" evidence="4">
    <location>
        <begin position="1"/>
        <end position="42"/>
    </location>
</feature>
<feature type="repeat" description="WD" evidence="3">
    <location>
        <begin position="195"/>
        <end position="222"/>
    </location>
</feature>
<dbReference type="InterPro" id="IPR001680">
    <property type="entry name" value="WD40_rpt"/>
</dbReference>
<keyword evidence="6" id="KW-1185">Reference proteome</keyword>
<dbReference type="PANTHER" id="PTHR19857:SF8">
    <property type="entry name" value="ANGIO-ASSOCIATED MIGRATORY CELL PROTEIN"/>
    <property type="match status" value="1"/>
</dbReference>